<keyword evidence="4" id="KW-1185">Reference proteome</keyword>
<dbReference type="Pfam" id="PF12172">
    <property type="entry name" value="zf-ChsH2"/>
    <property type="match status" value="1"/>
</dbReference>
<dbReference type="InterPro" id="IPR002878">
    <property type="entry name" value="ChsH2_C"/>
</dbReference>
<feature type="domain" description="ChsH2 C-terminal OB-fold" evidence="1">
    <location>
        <begin position="55"/>
        <end position="119"/>
    </location>
</feature>
<dbReference type="Proteomes" id="UP000605897">
    <property type="component" value="Unassembled WGS sequence"/>
</dbReference>
<evidence type="ECO:0008006" key="5">
    <source>
        <dbReference type="Google" id="ProtNLM"/>
    </source>
</evidence>
<dbReference type="SUPFAM" id="SSF50249">
    <property type="entry name" value="Nucleic acid-binding proteins"/>
    <property type="match status" value="1"/>
</dbReference>
<evidence type="ECO:0000313" key="3">
    <source>
        <dbReference type="EMBL" id="GHE83606.1"/>
    </source>
</evidence>
<protein>
    <recommendedName>
        <fullName evidence="5">DNA-binding protein</fullName>
    </recommendedName>
</protein>
<dbReference type="Gene3D" id="6.10.30.10">
    <property type="match status" value="1"/>
</dbReference>
<dbReference type="InterPro" id="IPR012340">
    <property type="entry name" value="NA-bd_OB-fold"/>
</dbReference>
<dbReference type="InterPro" id="IPR052513">
    <property type="entry name" value="Thioester_dehydratase-like"/>
</dbReference>
<dbReference type="Pfam" id="PF01796">
    <property type="entry name" value="OB_ChsH2_C"/>
    <property type="match status" value="1"/>
</dbReference>
<evidence type="ECO:0000313" key="4">
    <source>
        <dbReference type="Proteomes" id="UP000605897"/>
    </source>
</evidence>
<dbReference type="PANTHER" id="PTHR34075:SF5">
    <property type="entry name" value="BLR3430 PROTEIN"/>
    <property type="match status" value="1"/>
</dbReference>
<gene>
    <name evidence="3" type="ORF">GCM10017786_13470</name>
</gene>
<accession>A0ABQ3IJB5</accession>
<dbReference type="PANTHER" id="PTHR34075">
    <property type="entry name" value="BLR3430 PROTEIN"/>
    <property type="match status" value="1"/>
</dbReference>
<dbReference type="EMBL" id="BNAU01000001">
    <property type="protein sequence ID" value="GHE83606.1"/>
    <property type="molecule type" value="Genomic_DNA"/>
</dbReference>
<reference evidence="4" key="1">
    <citation type="journal article" date="2019" name="Int. J. Syst. Evol. Microbiol.">
        <title>The Global Catalogue of Microorganisms (GCM) 10K type strain sequencing project: providing services to taxonomists for standard genome sequencing and annotation.</title>
        <authorList>
            <consortium name="The Broad Institute Genomics Platform"/>
            <consortium name="The Broad Institute Genome Sequencing Center for Infectious Disease"/>
            <person name="Wu L."/>
            <person name="Ma J."/>
        </authorList>
    </citation>
    <scope>NUCLEOTIDE SEQUENCE [LARGE SCALE GENOMIC DNA]</scope>
    <source>
        <strain evidence="4">CGMCC 4.7677</strain>
    </source>
</reference>
<organism evidence="3 4">
    <name type="scientific">Amycolatopsis deserti</name>
    <dbReference type="NCBI Taxonomy" id="185696"/>
    <lineage>
        <taxon>Bacteria</taxon>
        <taxon>Bacillati</taxon>
        <taxon>Actinomycetota</taxon>
        <taxon>Actinomycetes</taxon>
        <taxon>Pseudonocardiales</taxon>
        <taxon>Pseudonocardiaceae</taxon>
        <taxon>Amycolatopsis</taxon>
    </lineage>
</organism>
<comment type="caution">
    <text evidence="3">The sequence shown here is derived from an EMBL/GenBank/DDBJ whole genome shotgun (WGS) entry which is preliminary data.</text>
</comment>
<evidence type="ECO:0000259" key="2">
    <source>
        <dbReference type="Pfam" id="PF12172"/>
    </source>
</evidence>
<proteinExistence type="predicted"/>
<sequence>MSEDWPQPYRLLDAEPYWAALGEERLTFQRCGSCGEVVWPAHSYCPHCSSRGLRWEESGGRGTVWSFSTVMRGPTPVWAAIVPYTVGFVELAEGYRLFGQIEADPAVVEIGMPVEVRFVRRGAQTLPVFAPTSGG</sequence>
<dbReference type="RefSeq" id="WP_191243536.1">
    <property type="nucleotide sequence ID" value="NZ_BNAU01000001.1"/>
</dbReference>
<name>A0ABQ3IJB5_9PSEU</name>
<feature type="domain" description="ChsH2 rubredoxin-like zinc ribbon" evidence="2">
    <location>
        <begin position="18"/>
        <end position="53"/>
    </location>
</feature>
<dbReference type="InterPro" id="IPR022002">
    <property type="entry name" value="ChsH2_Znr"/>
</dbReference>
<evidence type="ECO:0000259" key="1">
    <source>
        <dbReference type="Pfam" id="PF01796"/>
    </source>
</evidence>